<keyword evidence="2" id="KW-0456">Lyase</keyword>
<accession>A0A1I2TZR6</accession>
<sequence length="401" mass="44573">MQLTVEEQEMLDGKYGKGTQIAMKIQVALGEVFDAPKMVPVSRTHVALSNQEADLWFVEKLVNAGAKCRVSPTVNPGFNLEYFQCITTISKEDEQTIRRTRQAYKDIGATLTFDCTPYLEKNVPRFGEITAFSESSATPFINSVYGARTNRESAQSALCAAITGRTPLYGFLLDENRKGQVLVDVQADVKNDFDYQLLGYAVPKKLQFKTPVFVNLPTTPSPAALMNLGAQLNTAGNVPMYHIVGVTPEARTIEDAFQGDEPERIITITQEDLDQVHAEITDPVGKIDFALFGCPHFNLNQVAQVAELVKGKKLEVKLWIMTSSLTKELATRMGYLETLQAAGGDIVDDTCMDQPCWEFLYGKKGVTDSPKCAYYTKRRNMQFVIRKVEDCIEAAMRGEVS</sequence>
<dbReference type="RefSeq" id="WP_093673432.1">
    <property type="nucleotide sequence ID" value="NZ_FOOY01000018.1"/>
</dbReference>
<evidence type="ECO:0000256" key="2">
    <source>
        <dbReference type="ARBA" id="ARBA00023239"/>
    </source>
</evidence>
<dbReference type="EMBL" id="FOOY01000018">
    <property type="protein sequence ID" value="SFG70314.1"/>
    <property type="molecule type" value="Genomic_DNA"/>
</dbReference>
<dbReference type="AlphaFoldDB" id="A0A1I2TZR6"/>
<name>A0A1I2TZR6_9BACL</name>
<dbReference type="InterPro" id="IPR007506">
    <property type="entry name" value="PMDh-L-like_dom"/>
</dbReference>
<keyword evidence="1" id="KW-0408">Iron</keyword>
<dbReference type="GO" id="GO:0016829">
    <property type="term" value="F:lyase activity"/>
    <property type="evidence" value="ECO:0007669"/>
    <property type="project" value="UniProtKB-KW"/>
</dbReference>
<dbReference type="PANTHER" id="PTHR36577">
    <property type="entry name" value="DUF521 DOMAIN PROTEIN (AFU_ORTHOLOGUE AFUA_6G00490)"/>
    <property type="match status" value="1"/>
</dbReference>
<proteinExistence type="predicted"/>
<dbReference type="Pfam" id="PF04412">
    <property type="entry name" value="AcnX"/>
    <property type="match status" value="1"/>
</dbReference>
<keyword evidence="5" id="KW-1185">Reference proteome</keyword>
<feature type="domain" description="Phosphomevalonate dehydratase large subunit-like" evidence="3">
    <location>
        <begin position="1"/>
        <end position="393"/>
    </location>
</feature>
<organism evidence="4 5">
    <name type="scientific">Sporolactobacillus nakayamae</name>
    <dbReference type="NCBI Taxonomy" id="269670"/>
    <lineage>
        <taxon>Bacteria</taxon>
        <taxon>Bacillati</taxon>
        <taxon>Bacillota</taxon>
        <taxon>Bacilli</taxon>
        <taxon>Bacillales</taxon>
        <taxon>Sporolactobacillaceae</taxon>
        <taxon>Sporolactobacillus</taxon>
    </lineage>
</organism>
<evidence type="ECO:0000313" key="4">
    <source>
        <dbReference type="EMBL" id="SFG70314.1"/>
    </source>
</evidence>
<reference evidence="5" key="1">
    <citation type="submission" date="2016-10" db="EMBL/GenBank/DDBJ databases">
        <authorList>
            <person name="Varghese N."/>
            <person name="Submissions S."/>
        </authorList>
    </citation>
    <scope>NUCLEOTIDE SEQUENCE [LARGE SCALE GENOMIC DNA]</scope>
    <source>
        <strain evidence="5">ATCC 700379</strain>
    </source>
</reference>
<evidence type="ECO:0000256" key="1">
    <source>
        <dbReference type="ARBA" id="ARBA00023004"/>
    </source>
</evidence>
<evidence type="ECO:0000259" key="3">
    <source>
        <dbReference type="Pfam" id="PF04412"/>
    </source>
</evidence>
<dbReference type="STRING" id="269670.SAMN02982927_02490"/>
<dbReference type="OrthoDB" id="1550274at2"/>
<dbReference type="Proteomes" id="UP000198752">
    <property type="component" value="Unassembled WGS sequence"/>
</dbReference>
<protein>
    <submittedName>
        <fullName evidence="4">Predicted aconitase subunit 1</fullName>
    </submittedName>
</protein>
<gene>
    <name evidence="4" type="ORF">SAMN02982927_02490</name>
</gene>
<evidence type="ECO:0000313" key="5">
    <source>
        <dbReference type="Proteomes" id="UP000198752"/>
    </source>
</evidence>
<dbReference type="PANTHER" id="PTHR36577:SF3">
    <property type="entry name" value="DUF521 DOMAIN PROTEIN (AFU_ORTHOLOGUE AFUA_6G00490)"/>
    <property type="match status" value="1"/>
</dbReference>